<organism evidence="1 2">
    <name type="scientific">Formosa maritima</name>
    <dbReference type="NCBI Taxonomy" id="2592046"/>
    <lineage>
        <taxon>Bacteria</taxon>
        <taxon>Pseudomonadati</taxon>
        <taxon>Bacteroidota</taxon>
        <taxon>Flavobacteriia</taxon>
        <taxon>Flavobacteriales</taxon>
        <taxon>Flavobacteriaceae</taxon>
        <taxon>Formosa</taxon>
    </lineage>
</organism>
<dbReference type="EMBL" id="VSFC01000052">
    <property type="protein sequence ID" value="TYA53036.1"/>
    <property type="molecule type" value="Genomic_DNA"/>
</dbReference>
<dbReference type="Proteomes" id="UP000324550">
    <property type="component" value="Unassembled WGS sequence"/>
</dbReference>
<sequence length="227" mass="24154">MKKIFVFAITILTAVSCSDDIEFNSPAMQGKKDGNNWKALSYSADIDYGGFIIEGVDNFGTVQLITSNDARGTFELGEGSTSEAIFIDDQGEVYSTAFNPDPSISLYPADGEIIIEDIINTDPKTLKGTFWFNAYTVDGLKTVNFSKGIVYKVPLLGGLVSEGSSCLEVTQAANIAGQNFAATDPTMPEYTDLCNAYKNALIAQIAACGDTSGGLQAIIDSLGDCMP</sequence>
<accession>A0A5D0G280</accession>
<name>A0A5D0G280_9FLAO</name>
<keyword evidence="2" id="KW-1185">Reference proteome</keyword>
<dbReference type="PROSITE" id="PS51257">
    <property type="entry name" value="PROKAR_LIPOPROTEIN"/>
    <property type="match status" value="1"/>
</dbReference>
<dbReference type="Pfam" id="PF19765">
    <property type="entry name" value="DUF6252"/>
    <property type="match status" value="1"/>
</dbReference>
<dbReference type="AlphaFoldDB" id="A0A5D0G280"/>
<proteinExistence type="predicted"/>
<gene>
    <name evidence="1" type="ORF">FVF61_10240</name>
</gene>
<reference evidence="1 2" key="1">
    <citation type="submission" date="2019-08" db="EMBL/GenBank/DDBJ databases">
        <title>Formosa sediminis sp. nov., isolated from marine sediment.</title>
        <authorList>
            <person name="Cao W.R."/>
        </authorList>
    </citation>
    <scope>NUCLEOTIDE SEQUENCE [LARGE SCALE GENOMIC DNA]</scope>
    <source>
        <strain evidence="1 2">1494</strain>
    </source>
</reference>
<dbReference type="InterPro" id="IPR046219">
    <property type="entry name" value="DUF6252"/>
</dbReference>
<evidence type="ECO:0000313" key="2">
    <source>
        <dbReference type="Proteomes" id="UP000324550"/>
    </source>
</evidence>
<dbReference type="OrthoDB" id="1448607at2"/>
<protein>
    <submittedName>
        <fullName evidence="1">Uncharacterized protein</fullName>
    </submittedName>
</protein>
<dbReference type="RefSeq" id="WP_148455987.1">
    <property type="nucleotide sequence ID" value="NZ_VSFC01000052.1"/>
</dbReference>
<comment type="caution">
    <text evidence="1">The sequence shown here is derived from an EMBL/GenBank/DDBJ whole genome shotgun (WGS) entry which is preliminary data.</text>
</comment>
<evidence type="ECO:0000313" key="1">
    <source>
        <dbReference type="EMBL" id="TYA53036.1"/>
    </source>
</evidence>